<reference evidence="2" key="2">
    <citation type="submission" date="2020-09" db="EMBL/GenBank/DDBJ databases">
        <authorList>
            <person name="Sun Q."/>
            <person name="Zhou Y."/>
        </authorList>
    </citation>
    <scope>NUCLEOTIDE SEQUENCE</scope>
    <source>
        <strain evidence="2">CGMCC 1.12426</strain>
    </source>
</reference>
<comment type="caution">
    <text evidence="2">The sequence shown here is derived from an EMBL/GenBank/DDBJ whole genome shotgun (WGS) entry which is preliminary data.</text>
</comment>
<protein>
    <recommendedName>
        <fullName evidence="1">Pilus formation protein N-terminal domain-containing protein</fullName>
    </recommendedName>
</protein>
<dbReference type="EMBL" id="BMFA01000010">
    <property type="protein sequence ID" value="GGB57376.1"/>
    <property type="molecule type" value="Genomic_DNA"/>
</dbReference>
<sequence>MEYARMWPGANVLVAGVLVASLLAVAKPARAEEQPVTVTIDRAKVFRIQEPASTVIIGNPFIADVAMHDDTTVVITGKSYGTTNLIILDEDSTPIIDELITVQAADENDVTVVRKTVRQTFSCTPNCQPVIRLGDGPDAFTATAEQAAERNDLATQAAAAGAPRSAPPQ</sequence>
<organism evidence="2 3">
    <name type="scientific">Roseibium aquae</name>
    <dbReference type="NCBI Taxonomy" id="1323746"/>
    <lineage>
        <taxon>Bacteria</taxon>
        <taxon>Pseudomonadati</taxon>
        <taxon>Pseudomonadota</taxon>
        <taxon>Alphaproteobacteria</taxon>
        <taxon>Hyphomicrobiales</taxon>
        <taxon>Stappiaceae</taxon>
        <taxon>Roseibium</taxon>
    </lineage>
</organism>
<accession>A0A916TLY2</accession>
<dbReference type="RefSeq" id="WP_208998529.1">
    <property type="nucleotide sequence ID" value="NZ_BMFA01000010.1"/>
</dbReference>
<keyword evidence="3" id="KW-1185">Reference proteome</keyword>
<dbReference type="InterPro" id="IPR032789">
    <property type="entry name" value="T2SS-T3SS_pil_N"/>
</dbReference>
<evidence type="ECO:0000313" key="2">
    <source>
        <dbReference type="EMBL" id="GGB57376.1"/>
    </source>
</evidence>
<proteinExistence type="predicted"/>
<dbReference type="Proteomes" id="UP000605148">
    <property type="component" value="Unassembled WGS sequence"/>
</dbReference>
<evidence type="ECO:0000313" key="3">
    <source>
        <dbReference type="Proteomes" id="UP000605148"/>
    </source>
</evidence>
<name>A0A916TLY2_9HYPH</name>
<feature type="domain" description="Pilus formation protein N-terminal" evidence="1">
    <location>
        <begin position="33"/>
        <end position="102"/>
    </location>
</feature>
<evidence type="ECO:0000259" key="1">
    <source>
        <dbReference type="Pfam" id="PF13629"/>
    </source>
</evidence>
<dbReference type="Pfam" id="PF13629">
    <property type="entry name" value="T2SS-T3SS_pil_N"/>
    <property type="match status" value="1"/>
</dbReference>
<reference evidence="2" key="1">
    <citation type="journal article" date="2014" name="Int. J. Syst. Evol. Microbiol.">
        <title>Complete genome sequence of Corynebacterium casei LMG S-19264T (=DSM 44701T), isolated from a smear-ripened cheese.</title>
        <authorList>
            <consortium name="US DOE Joint Genome Institute (JGI-PGF)"/>
            <person name="Walter F."/>
            <person name="Albersmeier A."/>
            <person name="Kalinowski J."/>
            <person name="Ruckert C."/>
        </authorList>
    </citation>
    <scope>NUCLEOTIDE SEQUENCE</scope>
    <source>
        <strain evidence="2">CGMCC 1.12426</strain>
    </source>
</reference>
<gene>
    <name evidence="2" type="ORF">GCM10011316_31840</name>
</gene>
<dbReference type="AlphaFoldDB" id="A0A916TLY2"/>